<feature type="transmembrane region" description="Helical" evidence="1">
    <location>
        <begin position="505"/>
        <end position="528"/>
    </location>
</feature>
<feature type="transmembrane region" description="Helical" evidence="1">
    <location>
        <begin position="459"/>
        <end position="485"/>
    </location>
</feature>
<dbReference type="EMBL" id="SEOQ01000162">
    <property type="protein sequence ID" value="TFY68437.1"/>
    <property type="molecule type" value="Genomic_DNA"/>
</dbReference>
<sequence>MSLLSARFPSLYIQHIMLSNSIAPFGSPGEHIAVLALASLLYGTFCVVYGSSTYLLLWNEGFKSRARFIMFVVTTVMFCIATAHWSVLLAFTWILETRLLGGHGLVAPKDVRLLVDMDDFLSFTPAINMLFSDAIVFWRAWLIYGHRSGVLRLFSSLLVPALTRSKLTTMHTAMAILSAAGSQYPIRLNANMSLSIFAAIIFGFLTTAINILSTGLIAWKTWQHQQSIRNHLKLVDRRTQVERILALLVELGLLYSAASLACSIIIATRPGSPEFVSYRMSTRMRQTLRKTQSEVEIIDLSVLEESRKQSDCSLPESCIHHAVTSKRFNASARNLLYAACSSGISHEAKVPELSSLEIVVPPHTQPVGNTSLQGLSIKTARIYASQSSRDQRAVVVPHNWFGTEPRRWCMALQTYLVMAWKDQGSRSQRLRLGAFSVIFAFSAYFVFWKEGLNSRPRLIMLVLITAMYIVATAHFSLLIAFAYILDTKGLDCHGGIKRQYATQLGNIQGTLTFLPMINYLLSDAIVVWRAWLVCEHRLKVMFPSLILLALTLAAALVSVVVFETRASGDAVLKIDAISLNAGVAFCFLAILNNMWSTGVIAWTAWQHRKSIREHLSFGNRRSQVEKILVMLIESGALYCCCMIVYGVNLAAKTDPLNNSIVPILVQISGIYPTVVVLLACLQKTHCDRNFKYDCDIEAPQFIRNYEAAGRTFVTTQNEIQTIEVSVFDVAKTRSMESKVEAGELSR</sequence>
<keyword evidence="3" id="KW-1185">Reference proteome</keyword>
<accession>A0A4Y9Z379</accession>
<feature type="transmembrane region" description="Helical" evidence="1">
    <location>
        <begin position="626"/>
        <end position="647"/>
    </location>
</feature>
<feature type="transmembrane region" description="Helical" evidence="1">
    <location>
        <begin position="540"/>
        <end position="562"/>
    </location>
</feature>
<organism evidence="2 3">
    <name type="scientific">Dentipellis fragilis</name>
    <dbReference type="NCBI Taxonomy" id="205917"/>
    <lineage>
        <taxon>Eukaryota</taxon>
        <taxon>Fungi</taxon>
        <taxon>Dikarya</taxon>
        <taxon>Basidiomycota</taxon>
        <taxon>Agaricomycotina</taxon>
        <taxon>Agaricomycetes</taxon>
        <taxon>Russulales</taxon>
        <taxon>Hericiaceae</taxon>
        <taxon>Dentipellis</taxon>
    </lineage>
</organism>
<feature type="transmembrane region" description="Helical" evidence="1">
    <location>
        <begin position="120"/>
        <end position="144"/>
    </location>
</feature>
<reference evidence="2 3" key="1">
    <citation type="submission" date="2019-02" db="EMBL/GenBank/DDBJ databases">
        <title>Genome sequencing of the rare red list fungi Dentipellis fragilis.</title>
        <authorList>
            <person name="Buettner E."/>
            <person name="Kellner H."/>
        </authorList>
    </citation>
    <scope>NUCLEOTIDE SEQUENCE [LARGE SCALE GENOMIC DNA]</scope>
    <source>
        <strain evidence="2 3">DSM 105465</strain>
    </source>
</reference>
<keyword evidence="1" id="KW-0472">Membrane</keyword>
<feature type="transmembrane region" description="Helical" evidence="1">
    <location>
        <begin position="32"/>
        <end position="57"/>
    </location>
</feature>
<evidence type="ECO:0000256" key="1">
    <source>
        <dbReference type="SAM" id="Phobius"/>
    </source>
</evidence>
<feature type="transmembrane region" description="Helical" evidence="1">
    <location>
        <begin position="196"/>
        <end position="219"/>
    </location>
</feature>
<dbReference type="Proteomes" id="UP000298327">
    <property type="component" value="Unassembled WGS sequence"/>
</dbReference>
<dbReference type="AlphaFoldDB" id="A0A4Y9Z379"/>
<feature type="transmembrane region" description="Helical" evidence="1">
    <location>
        <begin position="582"/>
        <end position="605"/>
    </location>
</feature>
<feature type="transmembrane region" description="Helical" evidence="1">
    <location>
        <begin position="430"/>
        <end position="447"/>
    </location>
</feature>
<feature type="transmembrane region" description="Helical" evidence="1">
    <location>
        <begin position="659"/>
        <end position="681"/>
    </location>
</feature>
<evidence type="ECO:0000313" key="2">
    <source>
        <dbReference type="EMBL" id="TFY68437.1"/>
    </source>
</evidence>
<proteinExistence type="predicted"/>
<dbReference type="OrthoDB" id="3259206at2759"/>
<feature type="transmembrane region" description="Helical" evidence="1">
    <location>
        <begin position="165"/>
        <end position="184"/>
    </location>
</feature>
<evidence type="ECO:0000313" key="3">
    <source>
        <dbReference type="Proteomes" id="UP000298327"/>
    </source>
</evidence>
<feature type="transmembrane region" description="Helical" evidence="1">
    <location>
        <begin position="244"/>
        <end position="267"/>
    </location>
</feature>
<keyword evidence="1" id="KW-0812">Transmembrane</keyword>
<gene>
    <name evidence="2" type="ORF">EVG20_g3561</name>
</gene>
<keyword evidence="1" id="KW-1133">Transmembrane helix</keyword>
<feature type="transmembrane region" description="Helical" evidence="1">
    <location>
        <begin position="69"/>
        <end position="95"/>
    </location>
</feature>
<protein>
    <submittedName>
        <fullName evidence="2">Uncharacterized protein</fullName>
    </submittedName>
</protein>
<comment type="caution">
    <text evidence="2">The sequence shown here is derived from an EMBL/GenBank/DDBJ whole genome shotgun (WGS) entry which is preliminary data.</text>
</comment>
<name>A0A4Y9Z379_9AGAM</name>